<reference evidence="2 3" key="1">
    <citation type="submission" date="2019-03" db="EMBL/GenBank/DDBJ databases">
        <title>First draft genome of Liparis tanakae, snailfish: a comprehensive survey of snailfish specific genes.</title>
        <authorList>
            <person name="Kim W."/>
            <person name="Song I."/>
            <person name="Jeong J.-H."/>
            <person name="Kim D."/>
            <person name="Kim S."/>
            <person name="Ryu S."/>
            <person name="Song J.Y."/>
            <person name="Lee S.K."/>
        </authorList>
    </citation>
    <scope>NUCLEOTIDE SEQUENCE [LARGE SCALE GENOMIC DNA]</scope>
    <source>
        <tissue evidence="2">Muscle</tissue>
    </source>
</reference>
<feature type="region of interest" description="Disordered" evidence="1">
    <location>
        <begin position="62"/>
        <end position="151"/>
    </location>
</feature>
<feature type="region of interest" description="Disordered" evidence="1">
    <location>
        <begin position="320"/>
        <end position="417"/>
    </location>
</feature>
<proteinExistence type="predicted"/>
<feature type="region of interest" description="Disordered" evidence="1">
    <location>
        <begin position="482"/>
        <end position="524"/>
    </location>
</feature>
<feature type="compositionally biased region" description="Pro residues" evidence="1">
    <location>
        <begin position="358"/>
        <end position="371"/>
    </location>
</feature>
<evidence type="ECO:0000256" key="1">
    <source>
        <dbReference type="SAM" id="MobiDB-lite"/>
    </source>
</evidence>
<dbReference type="InterPro" id="IPR026152">
    <property type="entry name" value="SARG"/>
</dbReference>
<protein>
    <submittedName>
        <fullName evidence="2">Specifically androgen-regulated gene protein</fullName>
    </submittedName>
</protein>
<comment type="caution">
    <text evidence="2">The sequence shown here is derived from an EMBL/GenBank/DDBJ whole genome shotgun (WGS) entry which is preliminary data.</text>
</comment>
<feature type="compositionally biased region" description="Low complexity" evidence="1">
    <location>
        <begin position="372"/>
        <end position="386"/>
    </location>
</feature>
<organism evidence="2 3">
    <name type="scientific">Liparis tanakae</name>
    <name type="common">Tanaka's snailfish</name>
    <dbReference type="NCBI Taxonomy" id="230148"/>
    <lineage>
        <taxon>Eukaryota</taxon>
        <taxon>Metazoa</taxon>
        <taxon>Chordata</taxon>
        <taxon>Craniata</taxon>
        <taxon>Vertebrata</taxon>
        <taxon>Euteleostomi</taxon>
        <taxon>Actinopterygii</taxon>
        <taxon>Neopterygii</taxon>
        <taxon>Teleostei</taxon>
        <taxon>Neoteleostei</taxon>
        <taxon>Acanthomorphata</taxon>
        <taxon>Eupercaria</taxon>
        <taxon>Perciformes</taxon>
        <taxon>Cottioidei</taxon>
        <taxon>Cottales</taxon>
        <taxon>Liparidae</taxon>
        <taxon>Liparis</taxon>
    </lineage>
</organism>
<name>A0A4Z2I5Z4_9TELE</name>
<accession>A0A4Z2I5Z4</accession>
<dbReference type="Proteomes" id="UP000314294">
    <property type="component" value="Unassembled WGS sequence"/>
</dbReference>
<feature type="compositionally biased region" description="Polar residues" evidence="1">
    <location>
        <begin position="27"/>
        <end position="38"/>
    </location>
</feature>
<sequence>MPKSDTWPGGVAMQSASNLDSAGSCDSVISANSGYSQDSMEHLSPEERACLMYLEEMIEGLEVQEDSGLSNDEPDPPFQAGAGANDVSSLKSDASGKDETSPSESRAFFPEDQAEHRAPNQTSESPMSVTTQPKPPPPDFKKHPLASQLCVSQNGDGQLQIVPIVSLCPGPSDEASEIDVIPPPSDFMDEPDLPPSPTISDEPAATAVDLEQLRQRALAKRNTVSSSLPPNHPNQPRKRSLPALGSDLPTIAPPEPLRSPPAVYPKPKKLPANIILKSHKGTVTISEDNSEHPVPTLSERLSLDPQRVHVEALRKLGLLNADADSGPALSPVLSHKSRRSWTGPLSPISPRSPHTPNFTPPHPSAYRPPPASAAVSPAATSSARAVLPAPPDFGDSDNKPPADEDASDAAQVPTRPRTPTTLVQHLLSPKVAAVKSATLERSGLGLSDYIARQDSTDAAAASILLHRNRARPASLGSRKEFASAMREAPAGDRVASRLPEIRRSLPAQSGDSPKLPRSQGISVMICPRAENGGERREALKKLGLLRD</sequence>
<dbReference type="OrthoDB" id="9898538at2759"/>
<dbReference type="AlphaFoldDB" id="A0A4Z2I5Z4"/>
<feature type="region of interest" description="Disordered" evidence="1">
    <location>
        <begin position="1"/>
        <end position="43"/>
    </location>
</feature>
<evidence type="ECO:0000313" key="3">
    <source>
        <dbReference type="Proteomes" id="UP000314294"/>
    </source>
</evidence>
<evidence type="ECO:0000313" key="2">
    <source>
        <dbReference type="EMBL" id="TNN73181.1"/>
    </source>
</evidence>
<feature type="region of interest" description="Disordered" evidence="1">
    <location>
        <begin position="166"/>
        <end position="268"/>
    </location>
</feature>
<feature type="compositionally biased region" description="Polar residues" evidence="1">
    <location>
        <begin position="119"/>
        <end position="132"/>
    </location>
</feature>
<dbReference type="PANTHER" id="PTHR21555">
    <property type="entry name" value="SPECIFICALLY ANDROGEN-REGULATED GENE PROTEIN"/>
    <property type="match status" value="1"/>
</dbReference>
<dbReference type="EMBL" id="SRLO01000128">
    <property type="protein sequence ID" value="TNN73181.1"/>
    <property type="molecule type" value="Genomic_DNA"/>
</dbReference>
<dbReference type="PANTHER" id="PTHR21555:SF0">
    <property type="entry name" value="SPECIFICALLY ANDROGEN-REGULATED GENE PROTEIN"/>
    <property type="match status" value="1"/>
</dbReference>
<dbReference type="Pfam" id="PF15385">
    <property type="entry name" value="SARG"/>
    <property type="match status" value="2"/>
</dbReference>
<keyword evidence="3" id="KW-1185">Reference proteome</keyword>
<gene>
    <name evidence="2" type="primary">SARG</name>
    <name evidence="2" type="ORF">EYF80_016667</name>
</gene>
<feature type="compositionally biased region" description="Pro residues" evidence="1">
    <location>
        <begin position="251"/>
        <end position="264"/>
    </location>
</feature>